<evidence type="ECO:0000313" key="7">
    <source>
        <dbReference type="Proteomes" id="UP000576225"/>
    </source>
</evidence>
<accession>A0A2U1AYU9</accession>
<evidence type="ECO:0000256" key="2">
    <source>
        <dbReference type="ARBA" id="ARBA00023002"/>
    </source>
</evidence>
<reference evidence="5 6" key="1">
    <citation type="submission" date="2018-04" db="EMBL/GenBank/DDBJ databases">
        <title>Genomic Encyclopedia of Type Strains, Phase IV (KMG-IV): sequencing the most valuable type-strain genomes for metagenomic binning, comparative biology and taxonomic classification.</title>
        <authorList>
            <person name="Goeker M."/>
        </authorList>
    </citation>
    <scope>NUCLEOTIDE SEQUENCE [LARGE SCALE GENOMIC DNA]</scope>
    <source>
        <strain evidence="5 6">DSM 14823</strain>
    </source>
</reference>
<protein>
    <submittedName>
        <fullName evidence="4">SDR family NAD(P)-dependent oxidoreductase</fullName>
    </submittedName>
</protein>
<gene>
    <name evidence="5" type="ORF">C8D82_11378</name>
    <name evidence="4" type="ORF">HF882_08405</name>
</gene>
<dbReference type="Proteomes" id="UP000576225">
    <property type="component" value="Unassembled WGS sequence"/>
</dbReference>
<evidence type="ECO:0000313" key="4">
    <source>
        <dbReference type="EMBL" id="NMD86600.1"/>
    </source>
</evidence>
<organism evidence="5 6">
    <name type="scientific">Victivallis vadensis</name>
    <dbReference type="NCBI Taxonomy" id="172901"/>
    <lineage>
        <taxon>Bacteria</taxon>
        <taxon>Pseudomonadati</taxon>
        <taxon>Lentisphaerota</taxon>
        <taxon>Lentisphaeria</taxon>
        <taxon>Victivallales</taxon>
        <taxon>Victivallaceae</taxon>
        <taxon>Victivallis</taxon>
    </lineage>
</organism>
<evidence type="ECO:0000313" key="6">
    <source>
        <dbReference type="Proteomes" id="UP000245959"/>
    </source>
</evidence>
<comment type="similarity">
    <text evidence="1 3">Belongs to the short-chain dehydrogenases/reductases (SDR) family.</text>
</comment>
<evidence type="ECO:0000256" key="3">
    <source>
        <dbReference type="RuleBase" id="RU000363"/>
    </source>
</evidence>
<reference evidence="4 7" key="2">
    <citation type="submission" date="2020-04" db="EMBL/GenBank/DDBJ databases">
        <authorList>
            <person name="Hitch T.C.A."/>
            <person name="Wylensek D."/>
            <person name="Clavel T."/>
        </authorList>
    </citation>
    <scope>NUCLEOTIDE SEQUENCE [LARGE SCALE GENOMIC DNA]</scope>
    <source>
        <strain evidence="4 7">COR2-253-APC-1A</strain>
    </source>
</reference>
<dbReference type="PANTHER" id="PTHR44196:SF1">
    <property type="entry name" value="DEHYDROGENASE_REDUCTASE SDR FAMILY MEMBER 7B"/>
    <property type="match status" value="1"/>
</dbReference>
<sequence>MEHKKTAVITGASSGLGAAMAAEFRRNGFHVVALCRKAPAQGLADEFIAADLTDPEELRAAAKEIETRFGAVDVLVNNAGIGSYATWEELSDAELRREVELDFLAPVALTKELLGCVAAARGAVINISSAAAYIPVACMGAYNAVKAALRMFSVTLQMEVAGRGVHVLNVCPGRVDTGFSSRALGGRKPPETPGRTSSSAEVFARKVFNAYRKRKRELVYPGWYWFAIVFARWFPGCCERINRRVWQLK</sequence>
<dbReference type="InterPro" id="IPR002347">
    <property type="entry name" value="SDR_fam"/>
</dbReference>
<dbReference type="PRINTS" id="PR00080">
    <property type="entry name" value="SDRFAMILY"/>
</dbReference>
<dbReference type="EMBL" id="QEKH01000013">
    <property type="protein sequence ID" value="PVY41605.1"/>
    <property type="molecule type" value="Genomic_DNA"/>
</dbReference>
<dbReference type="Gene3D" id="3.40.50.720">
    <property type="entry name" value="NAD(P)-binding Rossmann-like Domain"/>
    <property type="match status" value="1"/>
</dbReference>
<comment type="caution">
    <text evidence="5">The sequence shown here is derived from an EMBL/GenBank/DDBJ whole genome shotgun (WGS) entry which is preliminary data.</text>
</comment>
<dbReference type="PANTHER" id="PTHR44196">
    <property type="entry name" value="DEHYDROGENASE/REDUCTASE SDR FAMILY MEMBER 7B"/>
    <property type="match status" value="1"/>
</dbReference>
<dbReference type="AlphaFoldDB" id="A0A2U1AYU9"/>
<dbReference type="EMBL" id="JABAEW010000012">
    <property type="protein sequence ID" value="NMD86600.1"/>
    <property type="molecule type" value="Genomic_DNA"/>
</dbReference>
<dbReference type="GeneID" id="78295333"/>
<keyword evidence="6" id="KW-1185">Reference proteome</keyword>
<dbReference type="GO" id="GO:0016020">
    <property type="term" value="C:membrane"/>
    <property type="evidence" value="ECO:0007669"/>
    <property type="project" value="TreeGrafter"/>
</dbReference>
<dbReference type="Pfam" id="PF00106">
    <property type="entry name" value="adh_short"/>
    <property type="match status" value="1"/>
</dbReference>
<dbReference type="SUPFAM" id="SSF51735">
    <property type="entry name" value="NAD(P)-binding Rossmann-fold domains"/>
    <property type="match status" value="1"/>
</dbReference>
<keyword evidence="2" id="KW-0560">Oxidoreductase</keyword>
<name>A0A2U1AYU9_9BACT</name>
<proteinExistence type="inferred from homology"/>
<dbReference type="Proteomes" id="UP000245959">
    <property type="component" value="Unassembled WGS sequence"/>
</dbReference>
<evidence type="ECO:0000256" key="1">
    <source>
        <dbReference type="ARBA" id="ARBA00006484"/>
    </source>
</evidence>
<dbReference type="RefSeq" id="WP_165832972.1">
    <property type="nucleotide sequence ID" value="NZ_CABMMC010000091.1"/>
</dbReference>
<dbReference type="PRINTS" id="PR00081">
    <property type="entry name" value="GDHRDH"/>
</dbReference>
<dbReference type="InterPro" id="IPR036291">
    <property type="entry name" value="NAD(P)-bd_dom_sf"/>
</dbReference>
<evidence type="ECO:0000313" key="5">
    <source>
        <dbReference type="EMBL" id="PVY41605.1"/>
    </source>
</evidence>
<dbReference type="GO" id="GO:0016491">
    <property type="term" value="F:oxidoreductase activity"/>
    <property type="evidence" value="ECO:0007669"/>
    <property type="project" value="UniProtKB-KW"/>
</dbReference>